<dbReference type="Proteomes" id="UP000094622">
    <property type="component" value="Unassembled WGS sequence"/>
</dbReference>
<dbReference type="RefSeq" id="WP_069308090.1">
    <property type="nucleotide sequence ID" value="NZ_MCRJ01000128.1"/>
</dbReference>
<dbReference type="InterPro" id="IPR038666">
    <property type="entry name" value="SSP1_head-tail_sf"/>
</dbReference>
<dbReference type="Gene3D" id="2.40.10.270">
    <property type="entry name" value="Bacteriophage SPP1 head-tail adaptor protein"/>
    <property type="match status" value="1"/>
</dbReference>
<dbReference type="OrthoDB" id="7478737at2"/>
<dbReference type="AlphaFoldDB" id="A0A1E3GXU6"/>
<accession>A0A1E3GXU6</accession>
<proteinExistence type="predicted"/>
<dbReference type="InterPro" id="IPR008767">
    <property type="entry name" value="Phage_SPP1_head-tail_adaptor"/>
</dbReference>
<sequence length="106" mass="12323">MRAGRLTHPITIWRRSEELDEYRTPIEGCTNIVMTRAEVVQCSAQDFINSAGHTAEQSIVFRIRYRSDVRTENVVRCNGIDHEIMEIKEIGRRKALELRCVTRDFG</sequence>
<dbReference type="NCBIfam" id="TIGR01563">
    <property type="entry name" value="gp16_SPP1"/>
    <property type="match status" value="1"/>
</dbReference>
<evidence type="ECO:0000313" key="2">
    <source>
        <dbReference type="Proteomes" id="UP000094622"/>
    </source>
</evidence>
<protein>
    <submittedName>
        <fullName evidence="1">Phage head-tail joining protein</fullName>
    </submittedName>
</protein>
<name>A0A1E3GXU6_9HYPH</name>
<evidence type="ECO:0000313" key="1">
    <source>
        <dbReference type="EMBL" id="ODN68844.1"/>
    </source>
</evidence>
<dbReference type="EMBL" id="MCRJ01000128">
    <property type="protein sequence ID" value="ODN68844.1"/>
    <property type="molecule type" value="Genomic_DNA"/>
</dbReference>
<organism evidence="1 2">
    <name type="scientific">Methylobrevis pamukkalensis</name>
    <dbReference type="NCBI Taxonomy" id="1439726"/>
    <lineage>
        <taxon>Bacteria</taxon>
        <taxon>Pseudomonadati</taxon>
        <taxon>Pseudomonadota</taxon>
        <taxon>Alphaproteobacteria</taxon>
        <taxon>Hyphomicrobiales</taxon>
        <taxon>Pleomorphomonadaceae</taxon>
        <taxon>Methylobrevis</taxon>
    </lineage>
</organism>
<gene>
    <name evidence="1" type="ORF">A6302_03849</name>
</gene>
<keyword evidence="2" id="KW-1185">Reference proteome</keyword>
<dbReference type="Pfam" id="PF05521">
    <property type="entry name" value="Phage_HCP"/>
    <property type="match status" value="1"/>
</dbReference>
<comment type="caution">
    <text evidence="1">The sequence shown here is derived from an EMBL/GenBank/DDBJ whole genome shotgun (WGS) entry which is preliminary data.</text>
</comment>
<reference evidence="1 2" key="1">
    <citation type="submission" date="2016-07" db="EMBL/GenBank/DDBJ databases">
        <title>Draft Genome Sequence of Methylobrevis pamukkalensis PK2.</title>
        <authorList>
            <person name="Vasilenko O.V."/>
            <person name="Doronina N.V."/>
            <person name="Shmareva M.N."/>
            <person name="Tarlachkov S.V."/>
            <person name="Mustakhimov I."/>
            <person name="Trotsenko Y.A."/>
        </authorList>
    </citation>
    <scope>NUCLEOTIDE SEQUENCE [LARGE SCALE GENOMIC DNA]</scope>
    <source>
        <strain evidence="1 2">PK2</strain>
    </source>
</reference>